<evidence type="ECO:0000313" key="3">
    <source>
        <dbReference type="EMBL" id="EHB54676.1"/>
    </source>
</evidence>
<dbReference type="eggNOG" id="COG0463">
    <property type="taxonomic scope" value="Bacteria"/>
</dbReference>
<dbReference type="Gene3D" id="1.25.40.10">
    <property type="entry name" value="Tetratricopeptide repeat domain"/>
    <property type="match status" value="1"/>
</dbReference>
<feature type="repeat" description="TPR" evidence="1">
    <location>
        <begin position="189"/>
        <end position="222"/>
    </location>
</feature>
<dbReference type="GO" id="GO:0016740">
    <property type="term" value="F:transferase activity"/>
    <property type="evidence" value="ECO:0007669"/>
    <property type="project" value="UniProtKB-KW"/>
</dbReference>
<keyword evidence="3" id="KW-0808">Transferase</keyword>
<dbReference type="InterPro" id="IPR011990">
    <property type="entry name" value="TPR-like_helical_dom_sf"/>
</dbReference>
<dbReference type="SUPFAM" id="SSF53448">
    <property type="entry name" value="Nucleotide-diphospho-sugar transferases"/>
    <property type="match status" value="1"/>
</dbReference>
<name>G4HMC4_9BACL</name>
<dbReference type="STRING" id="743719.PaelaDRAFT_5135"/>
<dbReference type="CDD" id="cd02511">
    <property type="entry name" value="Beta4Glucosyltransferase"/>
    <property type="match status" value="1"/>
</dbReference>
<protein>
    <submittedName>
        <fullName evidence="3">Glycosyl transferase family 2</fullName>
    </submittedName>
</protein>
<accession>G4HMC4</accession>
<sequence length="634" mass="73314">MSSVSLCMIVKDEEGCLERCLQSVSGIVREIIIVDTGSTDRTKEIARRFTNHVYDFNWVDDFSAARNYALNFATSDYILHLDADEVLEDPEGELQRKLDKDLYYIRIKNDLGSGLYLTHQFIRLFRNTPEIRYQGALHEQVLPTGNEQTGFLSTVILHEGYKKHIVNNKQKTQRNLNILLKEIREKPTAFNYYNLGMQYLIDKRYSEALNSLKKSYSLGSHYAFSPKVVLDIMKCLHALGQYADAIRVGKDAVNLYENVPDFWYQMGLTYTEWGLLKDAELCLQKCLEIGEENASKLVQHYDGTGSYLAQAKLAEISVMLGNPKDAQNYILLAVKASPNTLALFDIFLSIFPIVDRRDLFQTISSIWPFSKERYVELISYLYSQRKPLLKEFITFFNLELLFPVSVFVYLVEGKYDKAVTELLNNREQRNTDPFLVNNVVFLALTTDNKELINVFKDELPLSLKEIKWLRDLVGNKTVNEVPSGKAILSIWNQLVKDAIFLNKYDLLDLLINATNDPQLRLLIAEQLQSFGFDDLVLEVLVESNSQRLNREIFITASKSLSKLGAWDDALYYLKKAEKLRTDFPVLFEQWKIYSAYNKEEEINVLQLMVNKFPDSKWAKQTIEMQLGKSEMVRR</sequence>
<evidence type="ECO:0000256" key="1">
    <source>
        <dbReference type="PROSITE-ProRule" id="PRU00339"/>
    </source>
</evidence>
<dbReference type="InterPro" id="IPR029044">
    <property type="entry name" value="Nucleotide-diphossugar_trans"/>
</dbReference>
<reference evidence="3 4" key="1">
    <citation type="submission" date="2011-09" db="EMBL/GenBank/DDBJ databases">
        <title>The draft genome of Paenibacillus lactis 154.</title>
        <authorList>
            <consortium name="US DOE Joint Genome Institute (JGI-PGF)"/>
            <person name="Lucas S."/>
            <person name="Han J."/>
            <person name="Lapidus A."/>
            <person name="Cheng J.-F."/>
            <person name="Goodwin L."/>
            <person name="Pitluck S."/>
            <person name="Peters L."/>
            <person name="Land M.L."/>
            <person name="Hauser L."/>
            <person name="Siebers A."/>
            <person name="Thelen M."/>
            <person name="Hugenholtz P."/>
            <person name="Allgaier M."/>
            <person name="Woyke T.J."/>
        </authorList>
    </citation>
    <scope>NUCLEOTIDE SEQUENCE [LARGE SCALE GENOMIC DNA]</scope>
    <source>
        <strain evidence="3 4">154</strain>
    </source>
</reference>
<dbReference type="SMART" id="SM00028">
    <property type="entry name" value="TPR"/>
    <property type="match status" value="5"/>
</dbReference>
<dbReference type="eggNOG" id="COG0457">
    <property type="taxonomic scope" value="Bacteria"/>
</dbReference>
<dbReference type="AlphaFoldDB" id="G4HMC4"/>
<dbReference type="Pfam" id="PF13181">
    <property type="entry name" value="TPR_8"/>
    <property type="match status" value="1"/>
</dbReference>
<dbReference type="PANTHER" id="PTHR43630">
    <property type="entry name" value="POLY-BETA-1,6-N-ACETYL-D-GLUCOSAMINE SYNTHASE"/>
    <property type="match status" value="1"/>
</dbReference>
<dbReference type="InterPro" id="IPR001173">
    <property type="entry name" value="Glyco_trans_2-like"/>
</dbReference>
<dbReference type="SUPFAM" id="SSF48452">
    <property type="entry name" value="TPR-like"/>
    <property type="match status" value="1"/>
</dbReference>
<gene>
    <name evidence="3" type="ORF">PaelaDRAFT_5135</name>
</gene>
<evidence type="ECO:0000259" key="2">
    <source>
        <dbReference type="Pfam" id="PF00535"/>
    </source>
</evidence>
<dbReference type="EMBL" id="AGIP01000016">
    <property type="protein sequence ID" value="EHB54676.1"/>
    <property type="molecule type" value="Genomic_DNA"/>
</dbReference>
<dbReference type="PATRIC" id="fig|743719.3.peg.5231"/>
<evidence type="ECO:0000313" key="4">
    <source>
        <dbReference type="Proteomes" id="UP000003891"/>
    </source>
</evidence>
<keyword evidence="1" id="KW-0802">TPR repeat</keyword>
<dbReference type="Pfam" id="PF00535">
    <property type="entry name" value="Glycos_transf_2"/>
    <property type="match status" value="1"/>
</dbReference>
<dbReference type="PANTHER" id="PTHR43630:SF2">
    <property type="entry name" value="GLYCOSYLTRANSFERASE"/>
    <property type="match status" value="1"/>
</dbReference>
<proteinExistence type="predicted"/>
<dbReference type="InterPro" id="IPR019734">
    <property type="entry name" value="TPR_rpt"/>
</dbReference>
<dbReference type="Gene3D" id="3.90.550.10">
    <property type="entry name" value="Spore Coat Polysaccharide Biosynthesis Protein SpsA, Chain A"/>
    <property type="match status" value="1"/>
</dbReference>
<feature type="domain" description="Glycosyltransferase 2-like" evidence="2">
    <location>
        <begin position="5"/>
        <end position="89"/>
    </location>
</feature>
<dbReference type="Proteomes" id="UP000003891">
    <property type="component" value="Unassembled WGS sequence"/>
</dbReference>
<dbReference type="PROSITE" id="PS50005">
    <property type="entry name" value="TPR"/>
    <property type="match status" value="1"/>
</dbReference>
<organism evidence="3 4">
    <name type="scientific">Paenibacillus lactis 154</name>
    <dbReference type="NCBI Taxonomy" id="743719"/>
    <lineage>
        <taxon>Bacteria</taxon>
        <taxon>Bacillati</taxon>
        <taxon>Bacillota</taxon>
        <taxon>Bacilli</taxon>
        <taxon>Bacillales</taxon>
        <taxon>Paenibacillaceae</taxon>
        <taxon>Paenibacillus</taxon>
    </lineage>
</organism>